<dbReference type="CDD" id="cd17298">
    <property type="entry name" value="DUF1907"/>
    <property type="match status" value="1"/>
</dbReference>
<accession>A0A8J2S1T5</accession>
<keyword evidence="5" id="KW-0862">Zinc</keyword>
<evidence type="ECO:0000256" key="1">
    <source>
        <dbReference type="ARBA" id="ARBA00004123"/>
    </source>
</evidence>
<evidence type="ECO:0000256" key="6">
    <source>
        <dbReference type="ARBA" id="ARBA00023242"/>
    </source>
</evidence>
<comment type="subcellular location">
    <subcellularLocation>
        <location evidence="1">Nucleus</location>
    </subcellularLocation>
</comment>
<evidence type="ECO:0000256" key="4">
    <source>
        <dbReference type="ARBA" id="ARBA00022801"/>
    </source>
</evidence>
<keyword evidence="3" id="KW-0479">Metal-binding</keyword>
<evidence type="ECO:0000313" key="8">
    <source>
        <dbReference type="EMBL" id="CAH0113186.1"/>
    </source>
</evidence>
<dbReference type="InterPro" id="IPR015021">
    <property type="entry name" value="C11orf54_DUF1907"/>
</dbReference>
<proteinExistence type="predicted"/>
<dbReference type="GO" id="GO:0016788">
    <property type="term" value="F:hydrolase activity, acting on ester bonds"/>
    <property type="evidence" value="ECO:0007669"/>
    <property type="project" value="TreeGrafter"/>
</dbReference>
<feature type="domain" description="DUF1907" evidence="7">
    <location>
        <begin position="33"/>
        <end position="319"/>
    </location>
</feature>
<evidence type="ECO:0000313" key="9">
    <source>
        <dbReference type="Proteomes" id="UP000789390"/>
    </source>
</evidence>
<gene>
    <name evidence="8" type="ORF">DGAL_LOCUS16988</name>
</gene>
<dbReference type="PANTHER" id="PTHR13204">
    <property type="entry name" value="PTD012 PROTEIN"/>
    <property type="match status" value="1"/>
</dbReference>
<dbReference type="PANTHER" id="PTHR13204:SF1">
    <property type="entry name" value="ESTER HYDROLASE C11ORF54"/>
    <property type="match status" value="1"/>
</dbReference>
<dbReference type="SMART" id="SM01168">
    <property type="entry name" value="DUF1907"/>
    <property type="match status" value="1"/>
</dbReference>
<evidence type="ECO:0000256" key="2">
    <source>
        <dbReference type="ARBA" id="ARBA00011245"/>
    </source>
</evidence>
<keyword evidence="4" id="KW-0378">Hydrolase</keyword>
<dbReference type="SUPFAM" id="SSF117856">
    <property type="entry name" value="AF0104/ALDC/Ptd012-like"/>
    <property type="match status" value="1"/>
</dbReference>
<protein>
    <recommendedName>
        <fullName evidence="7">DUF1907 domain-containing protein</fullName>
    </recommendedName>
</protein>
<sequence length="331" mass="36521">MKMGDDENNTDKKGWPMESCQLHVPPLNELADVLRQGLALNFARVQVDVVDCPDLSQSPFFLTASGLGGDPSLVDLGGVPYLVPTVHRDRIYDLADLPAVMNVKDGRVSMIGAGAGPWQHLETNCEMMTNLSLLLEAGKSSLVDNGTRLATVDAAGRRILHVVPPKQTRCALLNNLLVSRGLPRTPVLRIRVQKRTGPDNFVTCMRNTVRQRYGDKPVGIGGVFMLENGQARLHIMPDFSPCPLQTDADVNNWLHFYNATGPLINLSVFISHDPGLDLRVEHTHCFSTHGEGGHYHEDVSPETVVYEGYFTPAERLFRIDRPSQTHGVGRD</sequence>
<reference evidence="8" key="1">
    <citation type="submission" date="2021-11" db="EMBL/GenBank/DDBJ databases">
        <authorList>
            <person name="Schell T."/>
        </authorList>
    </citation>
    <scope>NUCLEOTIDE SEQUENCE</scope>
    <source>
        <strain evidence="8">M5</strain>
    </source>
</reference>
<dbReference type="GO" id="GO:0008270">
    <property type="term" value="F:zinc ion binding"/>
    <property type="evidence" value="ECO:0007669"/>
    <property type="project" value="TreeGrafter"/>
</dbReference>
<keyword evidence="9" id="KW-1185">Reference proteome</keyword>
<dbReference type="Pfam" id="PF08925">
    <property type="entry name" value="DUF1907"/>
    <property type="match status" value="1"/>
</dbReference>
<name>A0A8J2S1T5_9CRUS</name>
<dbReference type="EMBL" id="CAKKLH010000336">
    <property type="protein sequence ID" value="CAH0113186.1"/>
    <property type="molecule type" value="Genomic_DNA"/>
</dbReference>
<dbReference type="GO" id="GO:0005634">
    <property type="term" value="C:nucleus"/>
    <property type="evidence" value="ECO:0007669"/>
    <property type="project" value="UniProtKB-SubCell"/>
</dbReference>
<dbReference type="Proteomes" id="UP000789390">
    <property type="component" value="Unassembled WGS sequence"/>
</dbReference>
<organism evidence="8 9">
    <name type="scientific">Daphnia galeata</name>
    <dbReference type="NCBI Taxonomy" id="27404"/>
    <lineage>
        <taxon>Eukaryota</taxon>
        <taxon>Metazoa</taxon>
        <taxon>Ecdysozoa</taxon>
        <taxon>Arthropoda</taxon>
        <taxon>Crustacea</taxon>
        <taxon>Branchiopoda</taxon>
        <taxon>Diplostraca</taxon>
        <taxon>Cladocera</taxon>
        <taxon>Anomopoda</taxon>
        <taxon>Daphniidae</taxon>
        <taxon>Daphnia</taxon>
    </lineage>
</organism>
<comment type="subunit">
    <text evidence="2">Monomer.</text>
</comment>
<evidence type="ECO:0000256" key="5">
    <source>
        <dbReference type="ARBA" id="ARBA00022833"/>
    </source>
</evidence>
<comment type="caution">
    <text evidence="8">The sequence shown here is derived from an EMBL/GenBank/DDBJ whole genome shotgun (WGS) entry which is preliminary data.</text>
</comment>
<dbReference type="OrthoDB" id="5119241at2759"/>
<evidence type="ECO:0000256" key="3">
    <source>
        <dbReference type="ARBA" id="ARBA00022723"/>
    </source>
</evidence>
<keyword evidence="6" id="KW-0539">Nucleus</keyword>
<evidence type="ECO:0000259" key="7">
    <source>
        <dbReference type="SMART" id="SM01168"/>
    </source>
</evidence>
<dbReference type="AlphaFoldDB" id="A0A8J2S1T5"/>